<keyword evidence="1" id="KW-0808">Transferase</keyword>
<evidence type="ECO:0000313" key="1">
    <source>
        <dbReference type="EMBL" id="MBX12556.1"/>
    </source>
</evidence>
<dbReference type="EMBL" id="GGEC01032071">
    <property type="protein sequence ID" value="MBX12555.1"/>
    <property type="molecule type" value="Transcribed_RNA"/>
</dbReference>
<proteinExistence type="predicted"/>
<sequence>MVLSCITSHGTNLERPTPIKCAPNSSSRSTLLARISRCTTCGFTLSCKNAIPWASVVAIFILVAQSRLLPPLGMWYNHLSRGPLTINS</sequence>
<dbReference type="AlphaFoldDB" id="A0A2P2L3P0"/>
<dbReference type="GO" id="GO:0030246">
    <property type="term" value="F:carbohydrate binding"/>
    <property type="evidence" value="ECO:0007669"/>
    <property type="project" value="UniProtKB-KW"/>
</dbReference>
<dbReference type="EMBL" id="GGEC01032073">
    <property type="protein sequence ID" value="MBX12557.1"/>
    <property type="molecule type" value="Transcribed_RNA"/>
</dbReference>
<keyword evidence="1" id="KW-0418">Kinase</keyword>
<accession>A0A2P2L3P0</accession>
<name>A0A2P2L3P0_RHIMU</name>
<keyword evidence="2" id="KW-0430">Lectin</keyword>
<evidence type="ECO:0000313" key="2">
    <source>
        <dbReference type="EMBL" id="MBX12557.1"/>
    </source>
</evidence>
<organism evidence="1">
    <name type="scientific">Rhizophora mucronata</name>
    <name type="common">Asiatic mangrove</name>
    <dbReference type="NCBI Taxonomy" id="61149"/>
    <lineage>
        <taxon>Eukaryota</taxon>
        <taxon>Viridiplantae</taxon>
        <taxon>Streptophyta</taxon>
        <taxon>Embryophyta</taxon>
        <taxon>Tracheophyta</taxon>
        <taxon>Spermatophyta</taxon>
        <taxon>Magnoliopsida</taxon>
        <taxon>eudicotyledons</taxon>
        <taxon>Gunneridae</taxon>
        <taxon>Pentapetalae</taxon>
        <taxon>rosids</taxon>
        <taxon>fabids</taxon>
        <taxon>Malpighiales</taxon>
        <taxon>Rhizophoraceae</taxon>
        <taxon>Rhizophora</taxon>
    </lineage>
</organism>
<dbReference type="EMBL" id="GGEC01032072">
    <property type="protein sequence ID" value="MBX12556.1"/>
    <property type="molecule type" value="Transcribed_RNA"/>
</dbReference>
<keyword evidence="2" id="KW-0675">Receptor</keyword>
<protein>
    <submittedName>
        <fullName evidence="1 2">Kinase</fullName>
    </submittedName>
</protein>
<dbReference type="GO" id="GO:0016301">
    <property type="term" value="F:kinase activity"/>
    <property type="evidence" value="ECO:0007669"/>
    <property type="project" value="UniProtKB-KW"/>
</dbReference>
<reference evidence="1" key="1">
    <citation type="submission" date="2018-02" db="EMBL/GenBank/DDBJ databases">
        <title>Rhizophora mucronata_Transcriptome.</title>
        <authorList>
            <person name="Meera S.P."/>
            <person name="Sreeshan A."/>
            <person name="Augustine A."/>
        </authorList>
    </citation>
    <scope>NUCLEOTIDE SEQUENCE</scope>
    <source>
        <tissue evidence="1">Leaf</tissue>
    </source>
</reference>